<gene>
    <name evidence="8" type="ORF">GIB67_036427</name>
</gene>
<organism evidence="8 9">
    <name type="scientific">Kingdonia uniflora</name>
    <dbReference type="NCBI Taxonomy" id="39325"/>
    <lineage>
        <taxon>Eukaryota</taxon>
        <taxon>Viridiplantae</taxon>
        <taxon>Streptophyta</taxon>
        <taxon>Embryophyta</taxon>
        <taxon>Tracheophyta</taxon>
        <taxon>Spermatophyta</taxon>
        <taxon>Magnoliopsida</taxon>
        <taxon>Ranunculales</taxon>
        <taxon>Circaeasteraceae</taxon>
        <taxon>Kingdonia</taxon>
    </lineage>
</organism>
<dbReference type="GO" id="GO:0009793">
    <property type="term" value="P:embryo development ending in seed dormancy"/>
    <property type="evidence" value="ECO:0007669"/>
    <property type="project" value="UniProtKB-ARBA"/>
</dbReference>
<dbReference type="GO" id="GO:0005739">
    <property type="term" value="C:mitochondrion"/>
    <property type="evidence" value="ECO:0007669"/>
    <property type="project" value="TreeGrafter"/>
</dbReference>
<keyword evidence="9" id="KW-1185">Reference proteome</keyword>
<dbReference type="Gene3D" id="3.40.250.10">
    <property type="entry name" value="Rhodanese-like domain"/>
    <property type="match status" value="2"/>
</dbReference>
<evidence type="ECO:0000313" key="9">
    <source>
        <dbReference type="Proteomes" id="UP000541444"/>
    </source>
</evidence>
<comment type="function">
    <text evidence="5">Catalyzes the transfer of a sulfur ion from a donor to cyanide or to other thiol compounds. Substrate preference is 3-mercaptopyruvate &gt; thiosulfate. Involved in embryo and seed development.</text>
</comment>
<dbReference type="SMART" id="SM00450">
    <property type="entry name" value="RHOD"/>
    <property type="match status" value="2"/>
</dbReference>
<dbReference type="FunFam" id="3.40.250.10:FF:000001">
    <property type="entry name" value="Sulfurtransferase"/>
    <property type="match status" value="1"/>
</dbReference>
<evidence type="ECO:0000256" key="2">
    <source>
        <dbReference type="ARBA" id="ARBA00022737"/>
    </source>
</evidence>
<dbReference type="OrthoDB" id="270167at2759"/>
<keyword evidence="1 6" id="KW-0808">Transferase</keyword>
<dbReference type="InterPro" id="IPR001307">
    <property type="entry name" value="Thiosulphate_STrfase_CS"/>
</dbReference>
<dbReference type="PROSITE" id="PS00380">
    <property type="entry name" value="RHODANESE_1"/>
    <property type="match status" value="1"/>
</dbReference>
<comment type="catalytic activity">
    <reaction evidence="3">
        <text>thiosulfate + hydrogen cyanide = thiocyanate + sulfite + 2 H(+)</text>
        <dbReference type="Rhea" id="RHEA:16881"/>
        <dbReference type="ChEBI" id="CHEBI:15378"/>
        <dbReference type="ChEBI" id="CHEBI:17359"/>
        <dbReference type="ChEBI" id="CHEBI:18022"/>
        <dbReference type="ChEBI" id="CHEBI:18407"/>
        <dbReference type="ChEBI" id="CHEBI:33542"/>
        <dbReference type="EC" id="2.8.1.1"/>
    </reaction>
</comment>
<evidence type="ECO:0000256" key="4">
    <source>
        <dbReference type="ARBA" id="ARBA00050501"/>
    </source>
</evidence>
<dbReference type="AlphaFoldDB" id="A0A7J7L443"/>
<comment type="catalytic activity">
    <reaction evidence="4">
        <text>2-oxo-3-sulfanylpropanoate + [thioredoxin]-dithiol = [thioredoxin]-disulfide + hydrogen sulfide + pyruvate + H(+)</text>
        <dbReference type="Rhea" id="RHEA:21740"/>
        <dbReference type="Rhea" id="RHEA-COMP:10698"/>
        <dbReference type="Rhea" id="RHEA-COMP:10700"/>
        <dbReference type="ChEBI" id="CHEBI:15361"/>
        <dbReference type="ChEBI" id="CHEBI:15378"/>
        <dbReference type="ChEBI" id="CHEBI:29919"/>
        <dbReference type="ChEBI" id="CHEBI:29950"/>
        <dbReference type="ChEBI" id="CHEBI:50058"/>
        <dbReference type="ChEBI" id="CHEBI:57678"/>
        <dbReference type="EC" id="2.8.1.2"/>
    </reaction>
</comment>
<name>A0A7J7L443_9MAGN</name>
<dbReference type="SUPFAM" id="SSF52821">
    <property type="entry name" value="Rhodanese/Cell cycle control phosphatase"/>
    <property type="match status" value="2"/>
</dbReference>
<evidence type="ECO:0000256" key="1">
    <source>
        <dbReference type="ARBA" id="ARBA00022679"/>
    </source>
</evidence>
<comment type="caution">
    <text evidence="8">The sequence shown here is derived from an EMBL/GenBank/DDBJ whole genome shotgun (WGS) entry which is preliminary data.</text>
</comment>
<evidence type="ECO:0000256" key="5">
    <source>
        <dbReference type="ARBA" id="ARBA00054064"/>
    </source>
</evidence>
<dbReference type="PROSITE" id="PS50206">
    <property type="entry name" value="RHODANESE_3"/>
    <property type="match status" value="2"/>
</dbReference>
<proteinExistence type="predicted"/>
<feature type="domain" description="Rhodanese" evidence="7">
    <location>
        <begin position="292"/>
        <end position="406"/>
    </location>
</feature>
<dbReference type="GO" id="GO:0004792">
    <property type="term" value="F:thiosulfate-cyanide sulfurtransferase activity"/>
    <property type="evidence" value="ECO:0007669"/>
    <property type="project" value="UniProtKB-EC"/>
</dbReference>
<sequence>MASAFLLRTLVGGLGSARSFSTSSYIQRPQLHNCLYISRKAFHKKVSNPSSLIGASTTYSLSRRGMASSTSGDTFSIHSLTTREPVVSVDCLHANLRVPDVKVLDASWYMPDEQRHPFQEYQVAHIPGALFFDVDGISDQSTKLPHMLPSEEAFAAAASALGIENKDELVVYDGKGIFSAARVWWMFKVFGHERVWVLDGGLPQWRASEFDVESSASGDAIMKASAASEAIENVYNGKAEFHSCSPSPPPHTQDLAHATNVGLDDEVAPATFQTNFQSHLVWTLEEVKKNIEEKTFQHIDARSKARFDGVAPEPRKGIRSGHVPGSKCIPFGQMLDGSQTLLPAEKLKEKFEHEGISLDSPVVTSCGTGVTACILALGLHRLGKVDVPVYDGSWTEWGAHPDTPVDSAS</sequence>
<dbReference type="InterPro" id="IPR001763">
    <property type="entry name" value="Rhodanese-like_dom"/>
</dbReference>
<accession>A0A7J7L443</accession>
<reference evidence="8 9" key="1">
    <citation type="journal article" date="2020" name="IScience">
        <title>Genome Sequencing of the Endangered Kingdonia uniflora (Circaeasteraceae, Ranunculales) Reveals Potential Mechanisms of Evolutionary Specialization.</title>
        <authorList>
            <person name="Sun Y."/>
            <person name="Deng T."/>
            <person name="Zhang A."/>
            <person name="Moore M.J."/>
            <person name="Landis J.B."/>
            <person name="Lin N."/>
            <person name="Zhang H."/>
            <person name="Zhang X."/>
            <person name="Huang J."/>
            <person name="Zhang X."/>
            <person name="Sun H."/>
            <person name="Wang H."/>
        </authorList>
    </citation>
    <scope>NUCLEOTIDE SEQUENCE [LARGE SCALE GENOMIC DNA]</scope>
    <source>
        <strain evidence="8">TB1705</strain>
        <tissue evidence="8">Leaf</tissue>
    </source>
</reference>
<dbReference type="CDD" id="cd01449">
    <property type="entry name" value="TST_Repeat_2"/>
    <property type="match status" value="1"/>
</dbReference>
<keyword evidence="2" id="KW-0677">Repeat</keyword>
<dbReference type="InterPro" id="IPR036873">
    <property type="entry name" value="Rhodanese-like_dom_sf"/>
</dbReference>
<dbReference type="PANTHER" id="PTHR11364:SF27">
    <property type="entry name" value="SULFURTRANSFERASE"/>
    <property type="match status" value="1"/>
</dbReference>
<dbReference type="Proteomes" id="UP000541444">
    <property type="component" value="Unassembled WGS sequence"/>
</dbReference>
<evidence type="ECO:0000259" key="7">
    <source>
        <dbReference type="PROSITE" id="PS50206"/>
    </source>
</evidence>
<dbReference type="Pfam" id="PF00581">
    <property type="entry name" value="Rhodanese"/>
    <property type="match status" value="2"/>
</dbReference>
<dbReference type="CDD" id="cd01448">
    <property type="entry name" value="TST_Repeat_1"/>
    <property type="match status" value="1"/>
</dbReference>
<dbReference type="PANTHER" id="PTHR11364">
    <property type="entry name" value="THIOSULFATE SULFERTANSFERASE"/>
    <property type="match status" value="1"/>
</dbReference>
<evidence type="ECO:0000256" key="6">
    <source>
        <dbReference type="RuleBase" id="RU000507"/>
    </source>
</evidence>
<evidence type="ECO:0000313" key="8">
    <source>
        <dbReference type="EMBL" id="KAF6137390.1"/>
    </source>
</evidence>
<dbReference type="EMBL" id="JACGCM010002659">
    <property type="protein sequence ID" value="KAF6137390.1"/>
    <property type="molecule type" value="Genomic_DNA"/>
</dbReference>
<feature type="domain" description="Rhodanese" evidence="7">
    <location>
        <begin position="97"/>
        <end position="214"/>
    </location>
</feature>
<dbReference type="InterPro" id="IPR045078">
    <property type="entry name" value="TST/MPST-like"/>
</dbReference>
<dbReference type="GO" id="GO:0016784">
    <property type="term" value="F:3-mercaptopyruvate sulfurtransferase activity"/>
    <property type="evidence" value="ECO:0007669"/>
    <property type="project" value="UniProtKB-EC"/>
</dbReference>
<protein>
    <recommendedName>
        <fullName evidence="6">Sulfurtransferase</fullName>
    </recommendedName>
</protein>
<dbReference type="FunFam" id="3.40.250.10:FF:000019">
    <property type="entry name" value="Sulfurtransferase"/>
    <property type="match status" value="1"/>
</dbReference>
<evidence type="ECO:0000256" key="3">
    <source>
        <dbReference type="ARBA" id="ARBA00047549"/>
    </source>
</evidence>
<dbReference type="PROSITE" id="PS00683">
    <property type="entry name" value="RHODANESE_2"/>
    <property type="match status" value="1"/>
</dbReference>